<dbReference type="EMBL" id="BONP01000009">
    <property type="protein sequence ID" value="GIG40080.1"/>
    <property type="molecule type" value="Genomic_DNA"/>
</dbReference>
<dbReference type="Proteomes" id="UP000614741">
    <property type="component" value="Unassembled WGS sequence"/>
</dbReference>
<evidence type="ECO:0000313" key="2">
    <source>
        <dbReference type="EMBL" id="GIG40080.1"/>
    </source>
</evidence>
<evidence type="ECO:0008006" key="4">
    <source>
        <dbReference type="Google" id="ProtNLM"/>
    </source>
</evidence>
<protein>
    <recommendedName>
        <fullName evidence="4">ESAT-6-like protein</fullName>
    </recommendedName>
</protein>
<dbReference type="Gene3D" id="1.10.287.1060">
    <property type="entry name" value="ESAT-6-like"/>
    <property type="match status" value="1"/>
</dbReference>
<dbReference type="InterPro" id="IPR036689">
    <property type="entry name" value="ESAT-6-like_sf"/>
</dbReference>
<keyword evidence="3" id="KW-1185">Reference proteome</keyword>
<keyword evidence="1" id="KW-0175">Coiled coil</keyword>
<evidence type="ECO:0000313" key="3">
    <source>
        <dbReference type="Proteomes" id="UP000614741"/>
    </source>
</evidence>
<accession>A0ABQ4DL48</accession>
<sequence>MYDKSRFYGIDAQQSRQQARAMQTGAGDLDGIVGQIGSLLSQVQWSGAGAQRFLGEWDGALRPELQAAAENIRQNAVELDRRAQMQEDASR</sequence>
<feature type="coiled-coil region" evidence="1">
    <location>
        <begin position="62"/>
        <end position="89"/>
    </location>
</feature>
<reference evidence="2 3" key="1">
    <citation type="submission" date="2021-01" db="EMBL/GenBank/DDBJ databases">
        <title>Whole genome shotgun sequence of Cellulomonas phragmiteti NBRC 110785.</title>
        <authorList>
            <person name="Komaki H."/>
            <person name="Tamura T."/>
        </authorList>
    </citation>
    <scope>NUCLEOTIDE SEQUENCE [LARGE SCALE GENOMIC DNA]</scope>
    <source>
        <strain evidence="2 3">NBRC 110785</strain>
    </source>
</reference>
<proteinExistence type="predicted"/>
<gene>
    <name evidence="2" type="ORF">Cph01nite_18420</name>
</gene>
<dbReference type="RefSeq" id="WP_203673519.1">
    <property type="nucleotide sequence ID" value="NZ_BONP01000009.1"/>
</dbReference>
<organism evidence="2 3">
    <name type="scientific">Cellulomonas phragmiteti</name>
    <dbReference type="NCBI Taxonomy" id="478780"/>
    <lineage>
        <taxon>Bacteria</taxon>
        <taxon>Bacillati</taxon>
        <taxon>Actinomycetota</taxon>
        <taxon>Actinomycetes</taxon>
        <taxon>Micrococcales</taxon>
        <taxon>Cellulomonadaceae</taxon>
        <taxon>Cellulomonas</taxon>
    </lineage>
</organism>
<dbReference type="SUPFAM" id="SSF140453">
    <property type="entry name" value="EsxAB dimer-like"/>
    <property type="match status" value="1"/>
</dbReference>
<comment type="caution">
    <text evidence="2">The sequence shown here is derived from an EMBL/GenBank/DDBJ whole genome shotgun (WGS) entry which is preliminary data.</text>
</comment>
<name>A0ABQ4DL48_9CELL</name>
<evidence type="ECO:0000256" key="1">
    <source>
        <dbReference type="SAM" id="Coils"/>
    </source>
</evidence>